<organism evidence="1 2">
    <name type="scientific">Parasphingorhabdus halotolerans</name>
    <dbReference type="NCBI Taxonomy" id="2725558"/>
    <lineage>
        <taxon>Bacteria</taxon>
        <taxon>Pseudomonadati</taxon>
        <taxon>Pseudomonadota</taxon>
        <taxon>Alphaproteobacteria</taxon>
        <taxon>Sphingomonadales</taxon>
        <taxon>Sphingomonadaceae</taxon>
        <taxon>Parasphingorhabdus</taxon>
    </lineage>
</organism>
<evidence type="ECO:0000313" key="2">
    <source>
        <dbReference type="Proteomes" id="UP000501600"/>
    </source>
</evidence>
<dbReference type="CDD" id="cd06664">
    <property type="entry name" value="IscU_like"/>
    <property type="match status" value="1"/>
</dbReference>
<sequence>MSEALYSRDILRLAVSIPNQGRLDNPHGSSENRSRTCGSRVIADVCLSSDDRIAALGLEINACALGQASAAILGREAIGKPLAEISQTRDHLAAFLVGTEAHAGVWDQMGLLEAARDHQGRHAAILLPYDAVIAATKAALAKQKAI</sequence>
<keyword evidence="2" id="KW-1185">Reference proteome</keyword>
<accession>A0A6H2DJT8</accession>
<dbReference type="KEGG" id="phao:HF685_06340"/>
<evidence type="ECO:0000313" key="1">
    <source>
        <dbReference type="EMBL" id="QJB68942.1"/>
    </source>
</evidence>
<dbReference type="GO" id="GO:0005506">
    <property type="term" value="F:iron ion binding"/>
    <property type="evidence" value="ECO:0007669"/>
    <property type="project" value="InterPro"/>
</dbReference>
<dbReference type="Gene3D" id="3.90.1010.10">
    <property type="match status" value="1"/>
</dbReference>
<dbReference type="GO" id="GO:0016226">
    <property type="term" value="P:iron-sulfur cluster assembly"/>
    <property type="evidence" value="ECO:0007669"/>
    <property type="project" value="InterPro"/>
</dbReference>
<dbReference type="RefSeq" id="WP_168818784.1">
    <property type="nucleotide sequence ID" value="NZ_CP051217.1"/>
</dbReference>
<reference evidence="1 2" key="1">
    <citation type="submission" date="2020-04" db="EMBL/GenBank/DDBJ databases">
        <title>Genome sequence for Sphingorhabdus sp. strain M1.</title>
        <authorList>
            <person name="Park S.-J."/>
        </authorList>
    </citation>
    <scope>NUCLEOTIDE SEQUENCE [LARGE SCALE GENOMIC DNA]</scope>
    <source>
        <strain evidence="1 2">JK6</strain>
    </source>
</reference>
<dbReference type="GO" id="GO:0051536">
    <property type="term" value="F:iron-sulfur cluster binding"/>
    <property type="evidence" value="ECO:0007669"/>
    <property type="project" value="InterPro"/>
</dbReference>
<protein>
    <submittedName>
        <fullName evidence="1">Iron-sulfur cluster assembly scaffold protein</fullName>
    </submittedName>
</protein>
<dbReference type="InterPro" id="IPR002871">
    <property type="entry name" value="NIF_FeS_clus_asmbl_NifU_N"/>
</dbReference>
<dbReference type="EMBL" id="CP051217">
    <property type="protein sequence ID" value="QJB68942.1"/>
    <property type="molecule type" value="Genomic_DNA"/>
</dbReference>
<gene>
    <name evidence="1" type="ORF">HF685_06340</name>
</gene>
<name>A0A6H2DJT8_9SPHN</name>
<proteinExistence type="predicted"/>
<dbReference type="Proteomes" id="UP000501600">
    <property type="component" value="Chromosome"/>
</dbReference>
<dbReference type="SUPFAM" id="SSF82649">
    <property type="entry name" value="SufE/NifU"/>
    <property type="match status" value="1"/>
</dbReference>
<dbReference type="AlphaFoldDB" id="A0A6H2DJT8"/>